<evidence type="ECO:0000256" key="1">
    <source>
        <dbReference type="SAM" id="MobiDB-lite"/>
    </source>
</evidence>
<accession>A0A1M5CA15</accession>
<gene>
    <name evidence="2" type="ORF">SAMN02745781_02501</name>
</gene>
<dbReference type="RefSeq" id="WP_072959856.1">
    <property type="nucleotide sequence ID" value="NZ_FQUH01000011.1"/>
</dbReference>
<proteinExistence type="predicted"/>
<evidence type="ECO:0000313" key="3">
    <source>
        <dbReference type="Proteomes" id="UP000184159"/>
    </source>
</evidence>
<dbReference type="Proteomes" id="UP000184159">
    <property type="component" value="Unassembled WGS sequence"/>
</dbReference>
<organism evidence="2 3">
    <name type="scientific">Vibrio gazogenes DSM 21264 = NBRC 103151</name>
    <dbReference type="NCBI Taxonomy" id="1123492"/>
    <lineage>
        <taxon>Bacteria</taxon>
        <taxon>Pseudomonadati</taxon>
        <taxon>Pseudomonadota</taxon>
        <taxon>Gammaproteobacteria</taxon>
        <taxon>Vibrionales</taxon>
        <taxon>Vibrionaceae</taxon>
        <taxon>Vibrio</taxon>
    </lineage>
</organism>
<sequence>MFALNGHTFGLKNLTVSFEREMKSKDMSAQSSGTQEAEQGDKAATLNVSGMIAFHDIHKLGILQTMSSAKDSKGNRMVYTIIEEMANAFKIKNVRFSGRFSATQQENMMAWKVSFQLKESNSVAEQKEARQKEQTKAEPAENPRLQQSLQKNKRQTGQTKAKPVQDSRFQQSLKQNKEATR</sequence>
<dbReference type="Pfam" id="PF25759">
    <property type="entry name" value="HP1_ORF34"/>
    <property type="match status" value="1"/>
</dbReference>
<evidence type="ECO:0000313" key="2">
    <source>
        <dbReference type="EMBL" id="SHF51447.1"/>
    </source>
</evidence>
<reference evidence="3" key="1">
    <citation type="submission" date="2016-11" db="EMBL/GenBank/DDBJ databases">
        <authorList>
            <person name="Varghese N."/>
            <person name="Submissions S."/>
        </authorList>
    </citation>
    <scope>NUCLEOTIDE SEQUENCE [LARGE SCALE GENOMIC DNA]</scope>
    <source>
        <strain evidence="3">DSM 21264</strain>
    </source>
</reference>
<dbReference type="InterPro" id="IPR057869">
    <property type="entry name" value="HP1_YO34"/>
</dbReference>
<feature type="compositionally biased region" description="Basic and acidic residues" evidence="1">
    <location>
        <begin position="125"/>
        <end position="141"/>
    </location>
</feature>
<dbReference type="EMBL" id="FQUH01000011">
    <property type="protein sequence ID" value="SHF51447.1"/>
    <property type="molecule type" value="Genomic_DNA"/>
</dbReference>
<protein>
    <submittedName>
        <fullName evidence="2">Uncharacterized protein</fullName>
    </submittedName>
</protein>
<feature type="compositionally biased region" description="Polar residues" evidence="1">
    <location>
        <begin position="144"/>
        <end position="159"/>
    </location>
</feature>
<dbReference type="AlphaFoldDB" id="A0A1M5CA15"/>
<feature type="region of interest" description="Disordered" evidence="1">
    <location>
        <begin position="124"/>
        <end position="181"/>
    </location>
</feature>
<keyword evidence="3" id="KW-1185">Reference proteome</keyword>
<name>A0A1M5CA15_VIBGA</name>